<organism evidence="1">
    <name type="scientific">Rhizophora mucronata</name>
    <name type="common">Asiatic mangrove</name>
    <dbReference type="NCBI Taxonomy" id="61149"/>
    <lineage>
        <taxon>Eukaryota</taxon>
        <taxon>Viridiplantae</taxon>
        <taxon>Streptophyta</taxon>
        <taxon>Embryophyta</taxon>
        <taxon>Tracheophyta</taxon>
        <taxon>Spermatophyta</taxon>
        <taxon>Magnoliopsida</taxon>
        <taxon>eudicotyledons</taxon>
        <taxon>Gunneridae</taxon>
        <taxon>Pentapetalae</taxon>
        <taxon>rosids</taxon>
        <taxon>fabids</taxon>
        <taxon>Malpighiales</taxon>
        <taxon>Rhizophoraceae</taxon>
        <taxon>Rhizophora</taxon>
    </lineage>
</organism>
<proteinExistence type="predicted"/>
<accession>A0A2P2QV09</accession>
<evidence type="ECO:0000313" key="1">
    <source>
        <dbReference type="EMBL" id="MBX70849.1"/>
    </source>
</evidence>
<dbReference type="AlphaFoldDB" id="A0A2P2QV09"/>
<dbReference type="EMBL" id="GGEC01090365">
    <property type="protein sequence ID" value="MBX70849.1"/>
    <property type="molecule type" value="Transcribed_RNA"/>
</dbReference>
<sequence>MNDAEPYDNANMLPVAIIHII</sequence>
<name>A0A2P2QV09_RHIMU</name>
<reference evidence="1" key="1">
    <citation type="submission" date="2018-02" db="EMBL/GenBank/DDBJ databases">
        <title>Rhizophora mucronata_Transcriptome.</title>
        <authorList>
            <person name="Meera S.P."/>
            <person name="Sreeshan A."/>
            <person name="Augustine A."/>
        </authorList>
    </citation>
    <scope>NUCLEOTIDE SEQUENCE</scope>
    <source>
        <tissue evidence="1">Leaf</tissue>
    </source>
</reference>
<protein>
    <submittedName>
        <fullName evidence="1">Uncharacterized protein</fullName>
    </submittedName>
</protein>